<feature type="transmembrane region" description="Helical" evidence="6">
    <location>
        <begin position="90"/>
        <end position="116"/>
    </location>
</feature>
<dbReference type="Proteomes" id="UP001148312">
    <property type="component" value="Unassembled WGS sequence"/>
</dbReference>
<feature type="transmembrane region" description="Helical" evidence="6">
    <location>
        <begin position="173"/>
        <end position="193"/>
    </location>
</feature>
<reference evidence="7" key="2">
    <citation type="journal article" date="2023" name="IMA Fungus">
        <title>Comparative genomic study of the Penicillium genus elucidates a diverse pangenome and 15 lateral gene transfer events.</title>
        <authorList>
            <person name="Petersen C."/>
            <person name="Sorensen T."/>
            <person name="Nielsen M.R."/>
            <person name="Sondergaard T.E."/>
            <person name="Sorensen J.L."/>
            <person name="Fitzpatrick D.A."/>
            <person name="Frisvad J.C."/>
            <person name="Nielsen K.L."/>
        </authorList>
    </citation>
    <scope>NUCLEOTIDE SEQUENCE</scope>
    <source>
        <strain evidence="7">IBT 30728</strain>
    </source>
</reference>
<dbReference type="GO" id="GO:0016020">
    <property type="term" value="C:membrane"/>
    <property type="evidence" value="ECO:0007669"/>
    <property type="project" value="UniProtKB-SubCell"/>
</dbReference>
<evidence type="ECO:0000256" key="4">
    <source>
        <dbReference type="ARBA" id="ARBA00023136"/>
    </source>
</evidence>
<feature type="transmembrane region" description="Helical" evidence="6">
    <location>
        <begin position="47"/>
        <end position="70"/>
    </location>
</feature>
<evidence type="ECO:0000256" key="6">
    <source>
        <dbReference type="SAM" id="Phobius"/>
    </source>
</evidence>
<reference evidence="7" key="1">
    <citation type="submission" date="2022-12" db="EMBL/GenBank/DDBJ databases">
        <authorList>
            <person name="Petersen C."/>
        </authorList>
    </citation>
    <scope>NUCLEOTIDE SEQUENCE</scope>
    <source>
        <strain evidence="7">IBT 30728</strain>
    </source>
</reference>
<accession>A0A9W9XHS2</accession>
<keyword evidence="4 6" id="KW-0472">Membrane</keyword>
<organism evidence="7 8">
    <name type="scientific">Penicillium diatomitis</name>
    <dbReference type="NCBI Taxonomy" id="2819901"/>
    <lineage>
        <taxon>Eukaryota</taxon>
        <taxon>Fungi</taxon>
        <taxon>Dikarya</taxon>
        <taxon>Ascomycota</taxon>
        <taxon>Pezizomycotina</taxon>
        <taxon>Eurotiomycetes</taxon>
        <taxon>Eurotiomycetidae</taxon>
        <taxon>Eurotiales</taxon>
        <taxon>Aspergillaceae</taxon>
        <taxon>Penicillium</taxon>
    </lineage>
</organism>
<dbReference type="SMART" id="SM00679">
    <property type="entry name" value="CTNS"/>
    <property type="match status" value="2"/>
</dbReference>
<dbReference type="InterPro" id="IPR006603">
    <property type="entry name" value="PQ-loop_rpt"/>
</dbReference>
<dbReference type="AlphaFoldDB" id="A0A9W9XHS2"/>
<evidence type="ECO:0000313" key="7">
    <source>
        <dbReference type="EMBL" id="KAJ5493248.1"/>
    </source>
</evidence>
<feature type="transmembrane region" description="Helical" evidence="6">
    <location>
        <begin position="144"/>
        <end position="167"/>
    </location>
</feature>
<comment type="subcellular location">
    <subcellularLocation>
        <location evidence="1">Membrane</location>
        <topology evidence="1">Multi-pass membrane protein</topology>
    </subcellularLocation>
</comment>
<evidence type="ECO:0000256" key="5">
    <source>
        <dbReference type="SAM" id="MobiDB-lite"/>
    </source>
</evidence>
<comment type="caution">
    <text evidence="7">The sequence shown here is derived from an EMBL/GenBank/DDBJ whole genome shotgun (WGS) entry which is preliminary data.</text>
</comment>
<feature type="region of interest" description="Disordered" evidence="5">
    <location>
        <begin position="367"/>
        <end position="387"/>
    </location>
</feature>
<dbReference type="Pfam" id="PF04193">
    <property type="entry name" value="PQ-loop"/>
    <property type="match status" value="2"/>
</dbReference>
<dbReference type="PANTHER" id="PTHR16201:SF11">
    <property type="entry name" value="PQ-LOOP REPEAT-CONTAINING PROTEIN"/>
    <property type="match status" value="1"/>
</dbReference>
<keyword evidence="2 6" id="KW-0812">Transmembrane</keyword>
<evidence type="ECO:0000256" key="3">
    <source>
        <dbReference type="ARBA" id="ARBA00022989"/>
    </source>
</evidence>
<dbReference type="InterPro" id="IPR051415">
    <property type="entry name" value="LAAT-1"/>
</dbReference>
<protein>
    <recommendedName>
        <fullName evidence="9">PQ loop repeat protein</fullName>
    </recommendedName>
</protein>
<keyword evidence="3 6" id="KW-1133">Transmembrane helix</keyword>
<evidence type="ECO:0000256" key="1">
    <source>
        <dbReference type="ARBA" id="ARBA00004141"/>
    </source>
</evidence>
<feature type="transmembrane region" description="Helical" evidence="6">
    <location>
        <begin position="205"/>
        <end position="224"/>
    </location>
</feature>
<name>A0A9W9XHS2_9EURO</name>
<feature type="transmembrane region" description="Helical" evidence="6">
    <location>
        <begin position="236"/>
        <end position="259"/>
    </location>
</feature>
<dbReference type="RefSeq" id="XP_056793628.1">
    <property type="nucleotide sequence ID" value="XM_056931597.1"/>
</dbReference>
<proteinExistence type="predicted"/>
<gene>
    <name evidence="7" type="ORF">N7539_001994</name>
</gene>
<feature type="region of interest" description="Disordered" evidence="5">
    <location>
        <begin position="270"/>
        <end position="296"/>
    </location>
</feature>
<dbReference type="EMBL" id="JAPWDQ010000002">
    <property type="protein sequence ID" value="KAJ5493248.1"/>
    <property type="molecule type" value="Genomic_DNA"/>
</dbReference>
<dbReference type="PANTHER" id="PTHR16201">
    <property type="entry name" value="SEVEN TRANSMEMBRANE PROTEIN 1-RELATED"/>
    <property type="match status" value="1"/>
</dbReference>
<evidence type="ECO:0008006" key="9">
    <source>
        <dbReference type="Google" id="ProtNLM"/>
    </source>
</evidence>
<dbReference type="Gene3D" id="1.20.1280.290">
    <property type="match status" value="2"/>
</dbReference>
<dbReference type="GeneID" id="81621846"/>
<evidence type="ECO:0000256" key="2">
    <source>
        <dbReference type="ARBA" id="ARBA00022692"/>
    </source>
</evidence>
<sequence length="387" mass="41897">MGSLSPTCADLAYPGWVQPLISVIIIVGILISYLPQHIRIITRGTSFGISPWFVLLGTTSGTSAFVNILSFPKTAVDVGCCREVSGFACFAGLLGVIQLGMQWLCFFIILLLYVIYFPRATSSTDPTRSEDAAPEGQGPTYRTALAVTATCVFYTLLTAIISVALAMRRPSALEGWANFLGVFAAVLASIQYFPQIYTTWRIRGVGSLSIPMMCIQTPGGLLWAGSLAARTGIKGWSIWGVIVVTAVLQGVLLSMAVYFKYFGDSKSKQKDLDEDEQDGQANGAGEDASAGDVSSTKPLLQGHQASVRGDAPAPRGVMQSNTLCMGADPLILRGRLLIYRLTRVRGRTRTVRTGRIRREHFLSFHPPLSFDNGVQTDPPTLKKKAVY</sequence>
<evidence type="ECO:0000313" key="8">
    <source>
        <dbReference type="Proteomes" id="UP001148312"/>
    </source>
</evidence>
<keyword evidence="8" id="KW-1185">Reference proteome</keyword>
<feature type="transmembrane region" description="Helical" evidence="6">
    <location>
        <begin position="16"/>
        <end position="35"/>
    </location>
</feature>